<protein>
    <submittedName>
        <fullName evidence="3">Chloramphenicol phosphotransferase CPT</fullName>
    </submittedName>
</protein>
<dbReference type="InterPro" id="IPR012853">
    <property type="entry name" value="CPT"/>
</dbReference>
<organism evidence="3 4">
    <name type="scientific">Streptomyces kasugaensis</name>
    <dbReference type="NCBI Taxonomy" id="1946"/>
    <lineage>
        <taxon>Bacteria</taxon>
        <taxon>Bacillati</taxon>
        <taxon>Actinomycetota</taxon>
        <taxon>Actinomycetes</taxon>
        <taxon>Kitasatosporales</taxon>
        <taxon>Streptomycetaceae</taxon>
        <taxon>Streptomyces</taxon>
    </lineage>
</organism>
<dbReference type="SUPFAM" id="SSF52540">
    <property type="entry name" value="P-loop containing nucleoside triphosphate hydrolases"/>
    <property type="match status" value="1"/>
</dbReference>
<feature type="binding site" evidence="2">
    <location>
        <begin position="10"/>
        <end position="17"/>
    </location>
    <ligand>
        <name>ATP</name>
        <dbReference type="ChEBI" id="CHEBI:30616"/>
    </ligand>
</feature>
<keyword evidence="4" id="KW-1185">Reference proteome</keyword>
<dbReference type="Pfam" id="PF07931">
    <property type="entry name" value="CPT"/>
    <property type="match status" value="1"/>
</dbReference>
<name>A0A4V2JHH8_STRKA</name>
<dbReference type="AlphaFoldDB" id="A0A4V2JHH8"/>
<dbReference type="NCBIfam" id="NF033114">
    <property type="entry name" value="phos_trans_CPT"/>
    <property type="match status" value="1"/>
</dbReference>
<accession>A0A4V2JHH8</accession>
<sequence length="177" mass="18645">MTTDVIVLNGGSSSGTSSVARALQDVLDRPWLTFGVDSFIDALPPALMSSPDGLVLAPDGGVAAGPVFRTLNNAWARGVAAVARAGTGVILDEVFLGGRAEQDRWRTALDGLEVLWVGVRCAPEIARDRELARADRVAGMAESQAHAVHRGVRYDLEVDTGRAGPADCAREIAARVR</sequence>
<feature type="active site" evidence="1">
    <location>
        <position position="37"/>
    </location>
</feature>
<dbReference type="Gene3D" id="3.40.50.300">
    <property type="entry name" value="P-loop containing nucleotide triphosphate hydrolases"/>
    <property type="match status" value="1"/>
</dbReference>
<evidence type="ECO:0000313" key="4">
    <source>
        <dbReference type="Proteomes" id="UP000292452"/>
    </source>
</evidence>
<reference evidence="3 4" key="1">
    <citation type="submission" date="2019-02" db="EMBL/GenBank/DDBJ databases">
        <title>Draft Genome Sequence of Streptomyces sp. AM-2504, identified by 16S rRNA comparative analysis as a Streptomyces Kasugaensis strain.</title>
        <authorList>
            <person name="Napolioni V."/>
            <person name="Giuliodori A.M."/>
            <person name="Spurio R."/>
            <person name="Fabbretti A."/>
        </authorList>
    </citation>
    <scope>NUCLEOTIDE SEQUENCE [LARGE SCALE GENOMIC DNA]</scope>
    <source>
        <strain evidence="3 4">AM-2504</strain>
    </source>
</reference>
<dbReference type="Proteomes" id="UP000292452">
    <property type="component" value="Unassembled WGS sequence"/>
</dbReference>
<dbReference type="RefSeq" id="WP_131126509.1">
    <property type="nucleotide sequence ID" value="NZ_SIXH01000741.1"/>
</dbReference>
<dbReference type="GO" id="GO:0016740">
    <property type="term" value="F:transferase activity"/>
    <property type="evidence" value="ECO:0007669"/>
    <property type="project" value="UniProtKB-KW"/>
</dbReference>
<proteinExistence type="predicted"/>
<comment type="caution">
    <text evidence="3">The sequence shown here is derived from an EMBL/GenBank/DDBJ whole genome shotgun (WGS) entry which is preliminary data.</text>
</comment>
<evidence type="ECO:0000256" key="1">
    <source>
        <dbReference type="PIRSR" id="PIRSR007531-1"/>
    </source>
</evidence>
<dbReference type="EMBL" id="SIXH01000741">
    <property type="protein sequence ID" value="TBO54701.1"/>
    <property type="molecule type" value="Genomic_DNA"/>
</dbReference>
<keyword evidence="3" id="KW-0808">Transferase</keyword>
<evidence type="ECO:0000313" key="3">
    <source>
        <dbReference type="EMBL" id="TBO54701.1"/>
    </source>
</evidence>
<dbReference type="GO" id="GO:0005524">
    <property type="term" value="F:ATP binding"/>
    <property type="evidence" value="ECO:0007669"/>
    <property type="project" value="InterPro"/>
</dbReference>
<gene>
    <name evidence="3" type="primary">cpt</name>
    <name evidence="3" type="ORF">EYS09_37160</name>
</gene>
<evidence type="ECO:0000256" key="2">
    <source>
        <dbReference type="PIRSR" id="PIRSR007531-2"/>
    </source>
</evidence>
<dbReference type="PIRSF" id="PIRSF007531">
    <property type="entry name" value="CPT"/>
    <property type="match status" value="1"/>
</dbReference>
<dbReference type="InterPro" id="IPR027417">
    <property type="entry name" value="P-loop_NTPase"/>
</dbReference>